<evidence type="ECO:0000256" key="4">
    <source>
        <dbReference type="SAM" id="Coils"/>
    </source>
</evidence>
<dbReference type="Proteomes" id="UP000187367">
    <property type="component" value="Unassembled WGS sequence"/>
</dbReference>
<sequence length="263" mass="29769">MHQTSANLLYKLNLLKKAVDHMKMGLTITDPSLPDHPIIFVNKGFLQLTGYSEEEAVGRNCRFLQGNDSNRSELEKVRRAIKKEESAAVQLKNYKKDGTMFWNEVVIEPLRFTEGGEEKLYFIGFQKDVTSEREQQKQLSNSLDEVLAISTPIVPVKDGISILPVIGTLTEQRFQNMLEKVSTYIMHSKDDYFIIDLSGLLGIDTFVADAIFKLHDLISLTGTEFLVTGIQTDLAMKMAELRVDFGGLKTYMNVKAALEHIQF</sequence>
<dbReference type="Gene3D" id="3.30.750.24">
    <property type="entry name" value="STAS domain"/>
    <property type="match status" value="1"/>
</dbReference>
<dbReference type="Gene3D" id="3.30.450.20">
    <property type="entry name" value="PAS domain"/>
    <property type="match status" value="1"/>
</dbReference>
<dbReference type="SUPFAM" id="SSF55785">
    <property type="entry name" value="PYP-like sensor domain (PAS domain)"/>
    <property type="match status" value="1"/>
</dbReference>
<feature type="domain" description="PAC" evidence="6">
    <location>
        <begin position="85"/>
        <end position="141"/>
    </location>
</feature>
<keyword evidence="3" id="KW-0157">Chromophore</keyword>
<dbReference type="Pfam" id="PF13426">
    <property type="entry name" value="PAS_9"/>
    <property type="match status" value="1"/>
</dbReference>
<name>A0A1R1QWD8_9BACI</name>
<keyword evidence="9" id="KW-1185">Reference proteome</keyword>
<reference evidence="8 9" key="1">
    <citation type="submission" date="2017-01" db="EMBL/GenBank/DDBJ databases">
        <title>Bacillus phylogenomics.</title>
        <authorList>
            <person name="Dunlap C."/>
        </authorList>
    </citation>
    <scope>NUCLEOTIDE SEQUENCE [LARGE SCALE GENOMIC DNA]</scope>
    <source>
        <strain evidence="8 9">NRRL B-41282</strain>
    </source>
</reference>
<comment type="caution">
    <text evidence="8">The sequence shown here is derived from an EMBL/GenBank/DDBJ whole genome shotgun (WGS) entry which is preliminary data.</text>
</comment>
<dbReference type="PROSITE" id="PS50112">
    <property type="entry name" value="PAS"/>
    <property type="match status" value="1"/>
</dbReference>
<dbReference type="PROSITE" id="PS50801">
    <property type="entry name" value="STAS"/>
    <property type="match status" value="1"/>
</dbReference>
<evidence type="ECO:0000313" key="8">
    <source>
        <dbReference type="EMBL" id="OMI08965.1"/>
    </source>
</evidence>
<dbReference type="InterPro" id="IPR035965">
    <property type="entry name" value="PAS-like_dom_sf"/>
</dbReference>
<evidence type="ECO:0000256" key="3">
    <source>
        <dbReference type="ARBA" id="ARBA00022991"/>
    </source>
</evidence>
<feature type="domain" description="PAS" evidence="5">
    <location>
        <begin position="11"/>
        <end position="84"/>
    </location>
</feature>
<evidence type="ECO:0000313" key="9">
    <source>
        <dbReference type="Proteomes" id="UP000187367"/>
    </source>
</evidence>
<dbReference type="EMBL" id="MTJL01000005">
    <property type="protein sequence ID" value="OMI08965.1"/>
    <property type="molecule type" value="Genomic_DNA"/>
</dbReference>
<dbReference type="InterPro" id="IPR036513">
    <property type="entry name" value="STAS_dom_sf"/>
</dbReference>
<dbReference type="SMART" id="SM00086">
    <property type="entry name" value="PAC"/>
    <property type="match status" value="1"/>
</dbReference>
<dbReference type="RefSeq" id="WP_076759134.1">
    <property type="nucleotide sequence ID" value="NZ_JARMMK010000003.1"/>
</dbReference>
<evidence type="ECO:0000259" key="6">
    <source>
        <dbReference type="PROSITE" id="PS50113"/>
    </source>
</evidence>
<evidence type="ECO:0000256" key="1">
    <source>
        <dbReference type="ARBA" id="ARBA00022630"/>
    </source>
</evidence>
<dbReference type="PROSITE" id="PS50113">
    <property type="entry name" value="PAC"/>
    <property type="match status" value="1"/>
</dbReference>
<dbReference type="OrthoDB" id="9812260at2"/>
<feature type="domain" description="STAS" evidence="7">
    <location>
        <begin position="150"/>
        <end position="261"/>
    </location>
</feature>
<dbReference type="NCBIfam" id="TIGR00229">
    <property type="entry name" value="sensory_box"/>
    <property type="match status" value="1"/>
</dbReference>
<dbReference type="Pfam" id="PF01740">
    <property type="entry name" value="STAS"/>
    <property type="match status" value="1"/>
</dbReference>
<feature type="coiled-coil region" evidence="4">
    <location>
        <begin position="67"/>
        <end position="94"/>
    </location>
</feature>
<dbReference type="SMART" id="SM00091">
    <property type="entry name" value="PAS"/>
    <property type="match status" value="1"/>
</dbReference>
<dbReference type="InterPro" id="IPR000700">
    <property type="entry name" value="PAS-assoc_C"/>
</dbReference>
<accession>A0A1R1QWD8</accession>
<evidence type="ECO:0000259" key="7">
    <source>
        <dbReference type="PROSITE" id="PS50801"/>
    </source>
</evidence>
<dbReference type="InterPro" id="IPR001610">
    <property type="entry name" value="PAC"/>
</dbReference>
<dbReference type="AlphaFoldDB" id="A0A1R1QWD8"/>
<keyword evidence="4" id="KW-0175">Coiled coil</keyword>
<keyword evidence="2" id="KW-0288">FMN</keyword>
<dbReference type="PANTHER" id="PTHR47429:SF2">
    <property type="entry name" value="PROTEIN TWIN LOV 1"/>
    <property type="match status" value="1"/>
</dbReference>
<evidence type="ECO:0000259" key="5">
    <source>
        <dbReference type="PROSITE" id="PS50112"/>
    </source>
</evidence>
<protein>
    <submittedName>
        <fullName evidence="8">Biphenyl 2,3-dioxygenase</fullName>
    </submittedName>
</protein>
<gene>
    <name evidence="8" type="ORF">BW143_02630</name>
</gene>
<dbReference type="CDD" id="cd00130">
    <property type="entry name" value="PAS"/>
    <property type="match status" value="1"/>
</dbReference>
<evidence type="ECO:0000256" key="2">
    <source>
        <dbReference type="ARBA" id="ARBA00022643"/>
    </source>
</evidence>
<dbReference type="InterPro" id="IPR002645">
    <property type="entry name" value="STAS_dom"/>
</dbReference>
<keyword evidence="1" id="KW-0285">Flavoprotein</keyword>
<dbReference type="CDD" id="cd07041">
    <property type="entry name" value="STAS_RsbR_RsbS_like"/>
    <property type="match status" value="1"/>
</dbReference>
<organism evidence="8 9">
    <name type="scientific">Bacillus swezeyi</name>
    <dbReference type="NCBI Taxonomy" id="1925020"/>
    <lineage>
        <taxon>Bacteria</taxon>
        <taxon>Bacillati</taxon>
        <taxon>Bacillota</taxon>
        <taxon>Bacilli</taxon>
        <taxon>Bacillales</taxon>
        <taxon>Bacillaceae</taxon>
        <taxon>Bacillus</taxon>
    </lineage>
</organism>
<accession>A0A1R1S0X8</accession>
<dbReference type="InterPro" id="IPR000014">
    <property type="entry name" value="PAS"/>
</dbReference>
<proteinExistence type="predicted"/>
<dbReference type="PANTHER" id="PTHR47429">
    <property type="entry name" value="PROTEIN TWIN LOV 1"/>
    <property type="match status" value="1"/>
</dbReference>
<dbReference type="SUPFAM" id="SSF52091">
    <property type="entry name" value="SpoIIaa-like"/>
    <property type="match status" value="1"/>
</dbReference>